<name>A0A3S5FEN6_9PLAT</name>
<dbReference type="Proteomes" id="UP000784294">
    <property type="component" value="Unassembled WGS sequence"/>
</dbReference>
<proteinExistence type="predicted"/>
<protein>
    <submittedName>
        <fullName evidence="1">Uncharacterized protein</fullName>
    </submittedName>
</protein>
<evidence type="ECO:0000313" key="1">
    <source>
        <dbReference type="EMBL" id="VEL26556.1"/>
    </source>
</evidence>
<accession>A0A3S5FEN6</accession>
<reference evidence="1" key="1">
    <citation type="submission" date="2018-11" db="EMBL/GenBank/DDBJ databases">
        <authorList>
            <consortium name="Pathogen Informatics"/>
        </authorList>
    </citation>
    <scope>NUCLEOTIDE SEQUENCE</scope>
</reference>
<evidence type="ECO:0000313" key="2">
    <source>
        <dbReference type="Proteomes" id="UP000784294"/>
    </source>
</evidence>
<gene>
    <name evidence="1" type="ORF">PXEA_LOCUS19996</name>
</gene>
<organism evidence="1 2">
    <name type="scientific">Protopolystoma xenopodis</name>
    <dbReference type="NCBI Taxonomy" id="117903"/>
    <lineage>
        <taxon>Eukaryota</taxon>
        <taxon>Metazoa</taxon>
        <taxon>Spiralia</taxon>
        <taxon>Lophotrochozoa</taxon>
        <taxon>Platyhelminthes</taxon>
        <taxon>Monogenea</taxon>
        <taxon>Polyopisthocotylea</taxon>
        <taxon>Polystomatidea</taxon>
        <taxon>Polystomatidae</taxon>
        <taxon>Protopolystoma</taxon>
    </lineage>
</organism>
<keyword evidence="2" id="KW-1185">Reference proteome</keyword>
<comment type="caution">
    <text evidence="1">The sequence shown here is derived from an EMBL/GenBank/DDBJ whole genome shotgun (WGS) entry which is preliminary data.</text>
</comment>
<dbReference type="AlphaFoldDB" id="A0A3S5FEN6"/>
<sequence length="90" mass="9954">MTPSAELNCWPIPFYSHARSIAGPTWSIGACCDDTTSPPRPDNSKSLRYRLKPILPVPPHSDRGNLQIRPSDASAPFIRLLECVCLYVST</sequence>
<dbReference type="EMBL" id="CAAALY010081062">
    <property type="protein sequence ID" value="VEL26556.1"/>
    <property type="molecule type" value="Genomic_DNA"/>
</dbReference>